<reference evidence="2" key="1">
    <citation type="journal article" date="2020" name="Stud. Mycol.">
        <title>101 Dothideomycetes genomes: a test case for predicting lifestyles and emergence of pathogens.</title>
        <authorList>
            <person name="Haridas S."/>
            <person name="Albert R."/>
            <person name="Binder M."/>
            <person name="Bloem J."/>
            <person name="Labutti K."/>
            <person name="Salamov A."/>
            <person name="Andreopoulos B."/>
            <person name="Baker S."/>
            <person name="Barry K."/>
            <person name="Bills G."/>
            <person name="Bluhm B."/>
            <person name="Cannon C."/>
            <person name="Castanera R."/>
            <person name="Culley D."/>
            <person name="Daum C."/>
            <person name="Ezra D."/>
            <person name="Gonzalez J."/>
            <person name="Henrissat B."/>
            <person name="Kuo A."/>
            <person name="Liang C."/>
            <person name="Lipzen A."/>
            <person name="Lutzoni F."/>
            <person name="Magnuson J."/>
            <person name="Mondo S."/>
            <person name="Nolan M."/>
            <person name="Ohm R."/>
            <person name="Pangilinan J."/>
            <person name="Park H.-J."/>
            <person name="Ramirez L."/>
            <person name="Alfaro M."/>
            <person name="Sun H."/>
            <person name="Tritt A."/>
            <person name="Yoshinaga Y."/>
            <person name="Zwiers L.-H."/>
            <person name="Turgeon B."/>
            <person name="Goodwin S."/>
            <person name="Spatafora J."/>
            <person name="Crous P."/>
            <person name="Grigoriev I."/>
        </authorList>
    </citation>
    <scope>NUCLEOTIDE SEQUENCE</scope>
    <source>
        <strain evidence="2">CBS 122367</strain>
    </source>
</reference>
<dbReference type="EMBL" id="MU005633">
    <property type="protein sequence ID" value="KAF2676533.1"/>
    <property type="molecule type" value="Genomic_DNA"/>
</dbReference>
<accession>A0A6G1IEY2</accession>
<keyword evidence="3" id="KW-1185">Reference proteome</keyword>
<name>A0A6G1IEY2_9PLEO</name>
<feature type="compositionally biased region" description="Basic and acidic residues" evidence="1">
    <location>
        <begin position="90"/>
        <end position="100"/>
    </location>
</feature>
<gene>
    <name evidence="2" type="ORF">K458DRAFT_181342</name>
</gene>
<dbReference type="Proteomes" id="UP000799291">
    <property type="component" value="Unassembled WGS sequence"/>
</dbReference>
<protein>
    <submittedName>
        <fullName evidence="2">Uncharacterized protein</fullName>
    </submittedName>
</protein>
<feature type="region of interest" description="Disordered" evidence="1">
    <location>
        <begin position="89"/>
        <end position="108"/>
    </location>
</feature>
<sequence>MREGRTPRPPASITRACKKSPPVHNTQTPQITRVRKAAKCGHEKGGTKPHKDLLLTHSSIDRKQNKETKIRRWRRQCQPNHCLRAVVSSKGERLGREDRVGKRRAPLLSRGGMQMQLKSLESPCTKNPMRGWRGRGDSKVTCCNAVYKPPKPKPSARKCRSR</sequence>
<proteinExistence type="predicted"/>
<evidence type="ECO:0000256" key="1">
    <source>
        <dbReference type="SAM" id="MobiDB-lite"/>
    </source>
</evidence>
<organism evidence="2 3">
    <name type="scientific">Lentithecium fluviatile CBS 122367</name>
    <dbReference type="NCBI Taxonomy" id="1168545"/>
    <lineage>
        <taxon>Eukaryota</taxon>
        <taxon>Fungi</taxon>
        <taxon>Dikarya</taxon>
        <taxon>Ascomycota</taxon>
        <taxon>Pezizomycotina</taxon>
        <taxon>Dothideomycetes</taxon>
        <taxon>Pleosporomycetidae</taxon>
        <taxon>Pleosporales</taxon>
        <taxon>Massarineae</taxon>
        <taxon>Lentitheciaceae</taxon>
        <taxon>Lentithecium</taxon>
    </lineage>
</organism>
<evidence type="ECO:0000313" key="3">
    <source>
        <dbReference type="Proteomes" id="UP000799291"/>
    </source>
</evidence>
<dbReference type="AlphaFoldDB" id="A0A6G1IEY2"/>
<feature type="region of interest" description="Disordered" evidence="1">
    <location>
        <begin position="1"/>
        <end position="27"/>
    </location>
</feature>
<evidence type="ECO:0000313" key="2">
    <source>
        <dbReference type="EMBL" id="KAF2676533.1"/>
    </source>
</evidence>